<name>A0A3M7QSU5_BRAPC</name>
<feature type="non-terminal residue" evidence="1">
    <location>
        <position position="198"/>
    </location>
</feature>
<comment type="caution">
    <text evidence="1">The sequence shown here is derived from an EMBL/GenBank/DDBJ whole genome shotgun (WGS) entry which is preliminary data.</text>
</comment>
<organism evidence="1 2">
    <name type="scientific">Brachionus plicatilis</name>
    <name type="common">Marine rotifer</name>
    <name type="synonym">Brachionus muelleri</name>
    <dbReference type="NCBI Taxonomy" id="10195"/>
    <lineage>
        <taxon>Eukaryota</taxon>
        <taxon>Metazoa</taxon>
        <taxon>Spiralia</taxon>
        <taxon>Gnathifera</taxon>
        <taxon>Rotifera</taxon>
        <taxon>Eurotatoria</taxon>
        <taxon>Monogononta</taxon>
        <taxon>Pseudotrocha</taxon>
        <taxon>Ploima</taxon>
        <taxon>Brachionidae</taxon>
        <taxon>Brachionus</taxon>
    </lineage>
</organism>
<protein>
    <submittedName>
        <fullName evidence="1">Uncharacterized protein</fullName>
    </submittedName>
</protein>
<evidence type="ECO:0000313" key="2">
    <source>
        <dbReference type="Proteomes" id="UP000276133"/>
    </source>
</evidence>
<accession>A0A3M7QSU5</accession>
<gene>
    <name evidence="1" type="ORF">BpHYR1_029440</name>
</gene>
<keyword evidence="2" id="KW-1185">Reference proteome</keyword>
<proteinExistence type="predicted"/>
<reference evidence="1 2" key="1">
    <citation type="journal article" date="2018" name="Sci. Rep.">
        <title>Genomic signatures of local adaptation to the degree of environmental predictability in rotifers.</title>
        <authorList>
            <person name="Franch-Gras L."/>
            <person name="Hahn C."/>
            <person name="Garcia-Roger E.M."/>
            <person name="Carmona M.J."/>
            <person name="Serra M."/>
            <person name="Gomez A."/>
        </authorList>
    </citation>
    <scope>NUCLEOTIDE SEQUENCE [LARGE SCALE GENOMIC DNA]</scope>
    <source>
        <strain evidence="1">HYR1</strain>
    </source>
</reference>
<evidence type="ECO:0000313" key="1">
    <source>
        <dbReference type="EMBL" id="RNA14289.1"/>
    </source>
</evidence>
<dbReference type="AlphaFoldDB" id="A0A3M7QSU5"/>
<dbReference type="EMBL" id="REGN01005215">
    <property type="protein sequence ID" value="RNA14289.1"/>
    <property type="molecule type" value="Genomic_DNA"/>
</dbReference>
<sequence>MNRILRKRKNYLRDLTKYYSINLDEFIVDDYVTSESESEDERTFDDQEASKDWLDNEKIWSSLKSSETGAGLRVDYRCNLVKRKGPQCAAAIYLLYKSENISVALFKIKDQHNHDEIANTGHGINKETEEYIEDLLEKGRSIKYLPNVTTALIKNIIIDLILQKKKENKNFILGKKMQLIVEPKLYSGDLITVFYEKL</sequence>
<dbReference type="Proteomes" id="UP000276133">
    <property type="component" value="Unassembled WGS sequence"/>
</dbReference>